<organism evidence="1 2">
    <name type="scientific">Smallanthus sonchifolius</name>
    <dbReference type="NCBI Taxonomy" id="185202"/>
    <lineage>
        <taxon>Eukaryota</taxon>
        <taxon>Viridiplantae</taxon>
        <taxon>Streptophyta</taxon>
        <taxon>Embryophyta</taxon>
        <taxon>Tracheophyta</taxon>
        <taxon>Spermatophyta</taxon>
        <taxon>Magnoliopsida</taxon>
        <taxon>eudicotyledons</taxon>
        <taxon>Gunneridae</taxon>
        <taxon>Pentapetalae</taxon>
        <taxon>asterids</taxon>
        <taxon>campanulids</taxon>
        <taxon>Asterales</taxon>
        <taxon>Asteraceae</taxon>
        <taxon>Asteroideae</taxon>
        <taxon>Heliantheae alliance</taxon>
        <taxon>Millerieae</taxon>
        <taxon>Smallanthus</taxon>
    </lineage>
</organism>
<gene>
    <name evidence="1" type="ORF">L1987_30767</name>
</gene>
<evidence type="ECO:0000313" key="1">
    <source>
        <dbReference type="EMBL" id="KAI3802627.1"/>
    </source>
</evidence>
<name>A0ACB9I3I2_9ASTR</name>
<evidence type="ECO:0000313" key="2">
    <source>
        <dbReference type="Proteomes" id="UP001056120"/>
    </source>
</evidence>
<protein>
    <submittedName>
        <fullName evidence="1">Uncharacterized protein</fullName>
    </submittedName>
</protein>
<sequence>MEAPLFWSHTEEFTQNAMDFEKDMQSCKQSADDLKNVWNDRSGLKAQKQCTSIWFWALQGLLYGVLWGD</sequence>
<accession>A0ACB9I3I2</accession>
<keyword evidence="2" id="KW-1185">Reference proteome</keyword>
<reference evidence="1 2" key="2">
    <citation type="journal article" date="2022" name="Mol. Ecol. Resour.">
        <title>The genomes of chicory, endive, great burdock and yacon provide insights into Asteraceae paleo-polyploidization history and plant inulin production.</title>
        <authorList>
            <person name="Fan W."/>
            <person name="Wang S."/>
            <person name="Wang H."/>
            <person name="Wang A."/>
            <person name="Jiang F."/>
            <person name="Liu H."/>
            <person name="Zhao H."/>
            <person name="Xu D."/>
            <person name="Zhang Y."/>
        </authorList>
    </citation>
    <scope>NUCLEOTIDE SEQUENCE [LARGE SCALE GENOMIC DNA]</scope>
    <source>
        <strain evidence="2">cv. Yunnan</strain>
        <tissue evidence="1">Leaves</tissue>
    </source>
</reference>
<comment type="caution">
    <text evidence="1">The sequence shown here is derived from an EMBL/GenBank/DDBJ whole genome shotgun (WGS) entry which is preliminary data.</text>
</comment>
<proteinExistence type="predicted"/>
<dbReference type="Proteomes" id="UP001056120">
    <property type="component" value="Linkage Group LG10"/>
</dbReference>
<dbReference type="EMBL" id="CM042027">
    <property type="protein sequence ID" value="KAI3802627.1"/>
    <property type="molecule type" value="Genomic_DNA"/>
</dbReference>
<reference evidence="2" key="1">
    <citation type="journal article" date="2022" name="Mol. Ecol. Resour.">
        <title>The genomes of chicory, endive, great burdock and yacon provide insights into Asteraceae palaeo-polyploidization history and plant inulin production.</title>
        <authorList>
            <person name="Fan W."/>
            <person name="Wang S."/>
            <person name="Wang H."/>
            <person name="Wang A."/>
            <person name="Jiang F."/>
            <person name="Liu H."/>
            <person name="Zhao H."/>
            <person name="Xu D."/>
            <person name="Zhang Y."/>
        </authorList>
    </citation>
    <scope>NUCLEOTIDE SEQUENCE [LARGE SCALE GENOMIC DNA]</scope>
    <source>
        <strain evidence="2">cv. Yunnan</strain>
    </source>
</reference>